<evidence type="ECO:0000256" key="2">
    <source>
        <dbReference type="SAM" id="Phobius"/>
    </source>
</evidence>
<dbReference type="AlphaFoldDB" id="A0A3A1N3R5"/>
<keyword evidence="2" id="KW-1133">Transmembrane helix</keyword>
<dbReference type="SUPFAM" id="SSF53383">
    <property type="entry name" value="PLP-dependent transferases"/>
    <property type="match status" value="1"/>
</dbReference>
<protein>
    <submittedName>
        <fullName evidence="4">Aminotransferase class V-fold PLP-dependent enzyme</fullName>
    </submittedName>
</protein>
<reference evidence="4 5" key="1">
    <citation type="submission" date="2018-08" db="EMBL/GenBank/DDBJ databases">
        <title>Proposal of Muricauda 72 sp.nov. and Muricauda NH166 sp.nov., isolated from seawater.</title>
        <authorList>
            <person name="Cheng H."/>
            <person name="Wu Y.-H."/>
            <person name="Guo L.-L."/>
            <person name="Xu X.-W."/>
        </authorList>
    </citation>
    <scope>NUCLEOTIDE SEQUENCE [LARGE SCALE GENOMIC DNA]</scope>
    <source>
        <strain evidence="4 5">KCTC 22173</strain>
    </source>
</reference>
<dbReference type="Gene3D" id="3.90.1150.10">
    <property type="entry name" value="Aspartate Aminotransferase, domain 1"/>
    <property type="match status" value="1"/>
</dbReference>
<name>A0A3A1N3R5_9FLAO</name>
<keyword evidence="4" id="KW-0808">Transferase</keyword>
<dbReference type="InterPro" id="IPR015422">
    <property type="entry name" value="PyrdxlP-dep_Trfase_small"/>
</dbReference>
<evidence type="ECO:0000256" key="1">
    <source>
        <dbReference type="ARBA" id="ARBA00022898"/>
    </source>
</evidence>
<keyword evidence="4" id="KW-0032">Aminotransferase</keyword>
<dbReference type="Gene3D" id="3.40.640.10">
    <property type="entry name" value="Type I PLP-dependent aspartate aminotransferase-like (Major domain)"/>
    <property type="match status" value="1"/>
</dbReference>
<evidence type="ECO:0000313" key="4">
    <source>
        <dbReference type="EMBL" id="RIV30785.1"/>
    </source>
</evidence>
<evidence type="ECO:0000259" key="3">
    <source>
        <dbReference type="Pfam" id="PF00266"/>
    </source>
</evidence>
<proteinExistence type="predicted"/>
<dbReference type="EMBL" id="QXFH01000077">
    <property type="protein sequence ID" value="RIV30785.1"/>
    <property type="molecule type" value="Genomic_DNA"/>
</dbReference>
<dbReference type="Pfam" id="PF00266">
    <property type="entry name" value="Aminotran_5"/>
    <property type="match status" value="1"/>
</dbReference>
<feature type="domain" description="Aminotransferase class V" evidence="3">
    <location>
        <begin position="107"/>
        <end position="454"/>
    </location>
</feature>
<keyword evidence="1" id="KW-0663">Pyridoxal phosphate</keyword>
<feature type="transmembrane region" description="Helical" evidence="2">
    <location>
        <begin position="20"/>
        <end position="37"/>
    </location>
</feature>
<dbReference type="GO" id="GO:0008483">
    <property type="term" value="F:transaminase activity"/>
    <property type="evidence" value="ECO:0007669"/>
    <property type="project" value="UniProtKB-KW"/>
</dbReference>
<accession>A0A3A1N3R5</accession>
<sequence>MVYKRYDSFKVNSCVWIKQGIYYWGILIILGATNLNNNMSQRRKFLKQGAAAVMSLPLLSFDSQKDWSIESLKTNTPKDEAYWKMVRKQFPLKDGQTYFNNGTMGPTPGYVLDKMFDHMMHWNVEAATVDYKNGSGPELLTGYFPYEELRTKLGKIINCDFKEISLTQNATFGMNYVGMGLNLKEGDELLNTNQEHGGGFGAWRLLAQRKGCVYKMATMPEPTNDPQEIVDAIFKEVTPKTKVIAIPHIISGFGTVMPVKEICTEAKIRGIFTVLDGAQCVGQIPVDVKDIGCDAYYSSLHKWLLAPAGSGLLYINKDVVGDIWTTIASYNWDNEDDHGFRLMQNGTGNAGLMTGYDAAVDFFNIIGHDVWLGRVKELGKYLRDGLKEMKHVTFYSSTNEAMAAGITTYGVEGMSGPELQKYMWEKERLQPRSVGSKMLRHSVHIYNSKEEIDKALRLVAELG</sequence>
<dbReference type="InterPro" id="IPR000192">
    <property type="entry name" value="Aminotrans_V_dom"/>
</dbReference>
<dbReference type="Proteomes" id="UP000266067">
    <property type="component" value="Unassembled WGS sequence"/>
</dbReference>
<evidence type="ECO:0000313" key="5">
    <source>
        <dbReference type="Proteomes" id="UP000266067"/>
    </source>
</evidence>
<dbReference type="InterPro" id="IPR015421">
    <property type="entry name" value="PyrdxlP-dep_Trfase_major"/>
</dbReference>
<dbReference type="InterPro" id="IPR015424">
    <property type="entry name" value="PyrdxlP-dep_Trfase"/>
</dbReference>
<gene>
    <name evidence="4" type="ORF">D2V08_17110</name>
</gene>
<dbReference type="PANTHER" id="PTHR43586">
    <property type="entry name" value="CYSTEINE DESULFURASE"/>
    <property type="match status" value="1"/>
</dbReference>
<comment type="caution">
    <text evidence="4">The sequence shown here is derived from an EMBL/GenBank/DDBJ whole genome shotgun (WGS) entry which is preliminary data.</text>
</comment>
<dbReference type="PANTHER" id="PTHR43586:SF8">
    <property type="entry name" value="CYSTEINE DESULFURASE 1, CHLOROPLASTIC"/>
    <property type="match status" value="1"/>
</dbReference>
<keyword evidence="2" id="KW-0472">Membrane</keyword>
<keyword evidence="5" id="KW-1185">Reference proteome</keyword>
<organism evidence="4 5">
    <name type="scientific">Flagellimonas lutimaris</name>
    <dbReference type="NCBI Taxonomy" id="475082"/>
    <lineage>
        <taxon>Bacteria</taxon>
        <taxon>Pseudomonadati</taxon>
        <taxon>Bacteroidota</taxon>
        <taxon>Flavobacteriia</taxon>
        <taxon>Flavobacteriales</taxon>
        <taxon>Flavobacteriaceae</taxon>
        <taxon>Flagellimonas</taxon>
    </lineage>
</organism>
<keyword evidence="2" id="KW-0812">Transmembrane</keyword>
<dbReference type="OrthoDB" id="9804366at2"/>